<evidence type="ECO:0000256" key="2">
    <source>
        <dbReference type="SAM" id="MobiDB-lite"/>
    </source>
</evidence>
<dbReference type="AlphaFoldDB" id="A0A7X1FR35"/>
<dbReference type="Pfam" id="PF06050">
    <property type="entry name" value="HGD-D"/>
    <property type="match status" value="2"/>
</dbReference>
<feature type="compositionally biased region" description="Basic and acidic residues" evidence="2">
    <location>
        <begin position="351"/>
        <end position="371"/>
    </location>
</feature>
<dbReference type="Proteomes" id="UP000566813">
    <property type="component" value="Unassembled WGS sequence"/>
</dbReference>
<protein>
    <submittedName>
        <fullName evidence="3">2-hydroxyacyl-CoA dehydratase</fullName>
    </submittedName>
</protein>
<dbReference type="Gene3D" id="3.40.50.11900">
    <property type="match status" value="1"/>
</dbReference>
<dbReference type="PANTHER" id="PTHR30548">
    <property type="entry name" value="2-HYDROXYGLUTARYL-COA DEHYDRATASE, D-COMPONENT-RELATED"/>
    <property type="match status" value="1"/>
</dbReference>
<dbReference type="Gene3D" id="1.20.1270.370">
    <property type="match status" value="1"/>
</dbReference>
<evidence type="ECO:0000313" key="3">
    <source>
        <dbReference type="EMBL" id="MBC2665419.1"/>
    </source>
</evidence>
<dbReference type="Gene3D" id="3.40.50.11890">
    <property type="match status" value="1"/>
</dbReference>
<reference evidence="3 4" key="1">
    <citation type="submission" date="2020-08" db="EMBL/GenBank/DDBJ databases">
        <title>The genome sequence of type strain Novosphingobium flavum NBRC 111647.</title>
        <authorList>
            <person name="Liu Y."/>
        </authorList>
    </citation>
    <scope>NUCLEOTIDE SEQUENCE [LARGE SCALE GENOMIC DNA]</scope>
    <source>
        <strain evidence="3 4">NBRC 111647</strain>
    </source>
</reference>
<dbReference type="PANTHER" id="PTHR30548:SF1">
    <property type="entry name" value="DEHYDRATASE SUBUNIT MJ0007-RELATED"/>
    <property type="match status" value="1"/>
</dbReference>
<dbReference type="InterPro" id="IPR010327">
    <property type="entry name" value="FldB/FldC_alpha/beta"/>
</dbReference>
<evidence type="ECO:0000256" key="1">
    <source>
        <dbReference type="ARBA" id="ARBA00005806"/>
    </source>
</evidence>
<name>A0A7X1FR35_9SPHN</name>
<evidence type="ECO:0000313" key="4">
    <source>
        <dbReference type="Proteomes" id="UP000566813"/>
    </source>
</evidence>
<feature type="region of interest" description="Disordered" evidence="2">
    <location>
        <begin position="340"/>
        <end position="371"/>
    </location>
</feature>
<comment type="similarity">
    <text evidence="1">Belongs to the FldB/FldC dehydratase alpha/beta subunit family.</text>
</comment>
<accession>A0A7X1FR35</accession>
<sequence length="787" mass="85340">MDLFARAFADPEGEVARAIASGRRVIRTLGIDAPRARLIAAGFQPVRLVAPRLAATPRADAIMGAAEMGLRGRRLLEALLAPAFPDVPVVITQADIEQPQIFAALRELARLGERAARNVHFLDLLHLPRPASAAYNAARLAELDRWLVAQGGILPGEAALAASEDLLARQRQLRAYLQIAREQGRLSGSDALAIAGACAVLPPEEANAALEALLPALPAPVNGKRVIVCGTAHEGDELYRAIEDAGARIVADHHGWGLIPADRPARVAAPHAGAETVAANAARLAADLVLHLSLDGDEAAPWDKAALLRALPASTPFAALRCASAPDEATRARIVALLSGEPEQPAAPTPPEDRPAAPARPHEQGRSRKSLESVAGFTAYNREWFASVRRAVAEGSPFAVVNANAPQEILRAMDVPFVVNQWWASIVAAKQQSRRYQSLLRARGYPADVEAYSAQGLAAAFDDDAETAPWGGLPRPDFVHAVASSDPTLKLFEQWADETGADCFVYERTVDPRPDLYADWWAQLPGNWEEAVEPCRVDLMVAEMREVIARIEAKTGRTFSPERFAEVMALVNEQEDYYRKTRDLVARTVPAPIGVVDSMPATMVPQWHRGTVWARDAAKAFYEEVRARAEAGLAACPGERVRLMWVGRGLWSEMGFYQKWEESHGAVFVWSMYLALAADGYLRDLSGGKDPLRALASRVVCMGDELRMPTWAGPWHVHEAQTHCIDGAVALQDADPFVVRALREAGIPVLELTADNFNREGEDAAAIEAAITAFIEGSATERARSRQ</sequence>
<comment type="caution">
    <text evidence="3">The sequence shown here is derived from an EMBL/GenBank/DDBJ whole genome shotgun (WGS) entry which is preliminary data.</text>
</comment>
<gene>
    <name evidence="3" type="ORF">H7F51_07790</name>
</gene>
<keyword evidence="4" id="KW-1185">Reference proteome</keyword>
<dbReference type="EMBL" id="JACLAW010000005">
    <property type="protein sequence ID" value="MBC2665419.1"/>
    <property type="molecule type" value="Genomic_DNA"/>
</dbReference>
<proteinExistence type="inferred from homology"/>
<organism evidence="3 4">
    <name type="scientific">Novosphingobium flavum</name>
    <dbReference type="NCBI Taxonomy" id="1778672"/>
    <lineage>
        <taxon>Bacteria</taxon>
        <taxon>Pseudomonadati</taxon>
        <taxon>Pseudomonadota</taxon>
        <taxon>Alphaproteobacteria</taxon>
        <taxon>Sphingomonadales</taxon>
        <taxon>Sphingomonadaceae</taxon>
        <taxon>Novosphingobium</taxon>
    </lineage>
</organism>